<dbReference type="RefSeq" id="XP_025600286.1">
    <property type="nucleotide sequence ID" value="XM_025741660.1"/>
</dbReference>
<sequence>MPREGAEQTINVPSDDPARKPDKEGEQHEPRDAAADDKQAGAADKKQAKKEDELSEEDVQLKNELEMLVERLKEDDKSLHRPALESLRTLIRTSTSSMTSVPKPLKFLRPHYPALRDIYAIWSSSSDKALFAEILSVLAMTYSDTGKRETLAFRLAASKVGEAEEPGLWGHEYMRHLSSELGEEYTSRQLEDDDAATEERATTEELLELALKVVPFSLKHNAEADAVDLLLELEAIDRLPQFVDKDTYQRTCLYMVSCVNLLVPPDDVLFLRTAHEIYRKHDRYSEAMTIALRLGDRALIRADFEAPTNPLMRKQLAFMLARQQVPVEWLQDEDEPMSDFSLVECISNAHLSANFISFGKELSVDEPKSLEDIYKSHLENSSSSLSTAVNSARGNLASTFVNAFVNAGFGNDKLMVGAEEGNSWIYKNKDHGMLSASASLGMSLLWDTEVGLGHIDKYTYSVDENIKAGALMAYGILHSSVRTEMDAALALLTEHVESESLALKTSAIVGIGIAYAGSCREDIVPLLLQHVADESAPMQVAALSALALGQIFVGSSHGEIVPTILQTMMEREATQLDDKWARFMSLGLALLFLGQQDSSDATIETLRAIEHPISKQSQVLVDMCSYAGTGNVLKIQQMLHDCTEHLGVDAKDADDEADETDAAAADAAAGAGEGAKEAAAPTAEGSSDDKEKEKEKPNDLFQAFAVIGIAIVAMGEDVGAEMVLRHMSHLMHYGEPVIRRAVPLALGLLNPSTPEMALLDTLSKYSHDNDLDVAINSILAMGLVGAGTNNARLAQMLRQLAGYYHKEPDSLFMVRVAQGLVHMGKGTIGLNPYHTDRQLMSRTAVCGLLSTLVSFTDVRGFVLDKSHWMLYWLVSAMYPRFLITLDAELKPLPVSVRVGKAVDVVGQAGKPRGISGFQTHTTPVRMGVGERAELATQEYFTLGLLEGVAVLAKNENYSADD</sequence>
<evidence type="ECO:0000313" key="9">
    <source>
        <dbReference type="Proteomes" id="UP000245946"/>
    </source>
</evidence>
<dbReference type="GO" id="GO:0030234">
    <property type="term" value="F:enzyme regulator activity"/>
    <property type="evidence" value="ECO:0007669"/>
    <property type="project" value="UniProtKB-UniRule"/>
</dbReference>
<protein>
    <recommendedName>
        <fullName evidence="4">26S proteasome regulatory subunit RPN1</fullName>
    </recommendedName>
</protein>
<dbReference type="Proteomes" id="UP000245946">
    <property type="component" value="Unassembled WGS sequence"/>
</dbReference>
<feature type="domain" description="RPN1 N-terminal" evidence="6">
    <location>
        <begin position="65"/>
        <end position="379"/>
    </location>
</feature>
<feature type="compositionally biased region" description="Basic and acidic residues" evidence="5">
    <location>
        <begin position="16"/>
        <end position="52"/>
    </location>
</feature>
<dbReference type="STRING" id="58919.A0A316ZE09"/>
<reference evidence="8 9" key="1">
    <citation type="journal article" date="2018" name="Mol. Biol. Evol.">
        <title>Broad Genomic Sampling Reveals a Smut Pathogenic Ancestry of the Fungal Clade Ustilaginomycotina.</title>
        <authorList>
            <person name="Kijpornyongpan T."/>
            <person name="Mondo S.J."/>
            <person name="Barry K."/>
            <person name="Sandor L."/>
            <person name="Lee J."/>
            <person name="Lipzen A."/>
            <person name="Pangilinan J."/>
            <person name="LaButti K."/>
            <person name="Hainaut M."/>
            <person name="Henrissat B."/>
            <person name="Grigoriev I.V."/>
            <person name="Spatafora J.W."/>
            <person name="Aime M.C."/>
        </authorList>
    </citation>
    <scope>NUCLEOTIDE SEQUENCE [LARGE SCALE GENOMIC DNA]</scope>
    <source>
        <strain evidence="8 9">MCA 4186</strain>
    </source>
</reference>
<dbReference type="SUPFAM" id="SSF48371">
    <property type="entry name" value="ARM repeat"/>
    <property type="match status" value="1"/>
</dbReference>
<comment type="similarity">
    <text evidence="1 4">Belongs to the proteasome subunit S2 family.</text>
</comment>
<dbReference type="GeneID" id="37269204"/>
<dbReference type="PIRSF" id="PIRSF015965">
    <property type="entry name" value="26S_Psome_Rpn1"/>
    <property type="match status" value="1"/>
</dbReference>
<feature type="region of interest" description="Disordered" evidence="5">
    <location>
        <begin position="1"/>
        <end position="59"/>
    </location>
</feature>
<evidence type="ECO:0000259" key="7">
    <source>
        <dbReference type="Pfam" id="PF18051"/>
    </source>
</evidence>
<feature type="region of interest" description="Disordered" evidence="5">
    <location>
        <begin position="652"/>
        <end position="695"/>
    </location>
</feature>
<feature type="domain" description="26S proteasome non-ATPase regulatory subunit RPN1 C-terminal" evidence="7">
    <location>
        <begin position="905"/>
        <end position="957"/>
    </location>
</feature>
<evidence type="ECO:0000256" key="1">
    <source>
        <dbReference type="ARBA" id="ARBA00005460"/>
    </source>
</evidence>
<dbReference type="InterPro" id="IPR002015">
    <property type="entry name" value="Proteasome/cyclosome_rpt"/>
</dbReference>
<keyword evidence="3 4" id="KW-0647">Proteasome</keyword>
<evidence type="ECO:0000256" key="3">
    <source>
        <dbReference type="ARBA" id="ARBA00022942"/>
    </source>
</evidence>
<dbReference type="EMBL" id="KZ819286">
    <property type="protein sequence ID" value="PWO00008.1"/>
    <property type="molecule type" value="Genomic_DNA"/>
</dbReference>
<accession>A0A316ZE09</accession>
<evidence type="ECO:0000256" key="4">
    <source>
        <dbReference type="PIRNR" id="PIRNR015965"/>
    </source>
</evidence>
<dbReference type="AlphaFoldDB" id="A0A316ZE09"/>
<evidence type="ECO:0000259" key="6">
    <source>
        <dbReference type="Pfam" id="PF17781"/>
    </source>
</evidence>
<keyword evidence="9" id="KW-1185">Reference proteome</keyword>
<evidence type="ECO:0000256" key="2">
    <source>
        <dbReference type="ARBA" id="ARBA00022737"/>
    </source>
</evidence>
<proteinExistence type="inferred from homology"/>
<dbReference type="Pfam" id="PF01851">
    <property type="entry name" value="PC_rep"/>
    <property type="match status" value="2"/>
</dbReference>
<dbReference type="PANTHER" id="PTHR10943">
    <property type="entry name" value="26S PROTEASOME NON-ATPASE REGULATORY SUBUNIT"/>
    <property type="match status" value="1"/>
</dbReference>
<dbReference type="GO" id="GO:0043161">
    <property type="term" value="P:proteasome-mediated ubiquitin-dependent protein catabolic process"/>
    <property type="evidence" value="ECO:0007669"/>
    <property type="project" value="TreeGrafter"/>
</dbReference>
<dbReference type="InterPro" id="IPR040892">
    <property type="entry name" value="RPN1_N"/>
</dbReference>
<dbReference type="OrthoDB" id="10252509at2759"/>
<dbReference type="GO" id="GO:0034515">
    <property type="term" value="C:proteasome storage granule"/>
    <property type="evidence" value="ECO:0007669"/>
    <property type="project" value="TreeGrafter"/>
</dbReference>
<dbReference type="Pfam" id="PF17781">
    <property type="entry name" value="RPN1_RPN2_N"/>
    <property type="match status" value="1"/>
</dbReference>
<dbReference type="InterPro" id="IPR016024">
    <property type="entry name" value="ARM-type_fold"/>
</dbReference>
<dbReference type="InterPro" id="IPR016643">
    <property type="entry name" value="26S_Psome_Rpn1"/>
</dbReference>
<evidence type="ECO:0000256" key="5">
    <source>
        <dbReference type="SAM" id="MobiDB-lite"/>
    </source>
</evidence>
<feature type="compositionally biased region" description="Acidic residues" evidence="5">
    <location>
        <begin position="652"/>
        <end position="661"/>
    </location>
</feature>
<dbReference type="GO" id="GO:0042176">
    <property type="term" value="P:regulation of protein catabolic process"/>
    <property type="evidence" value="ECO:0007669"/>
    <property type="project" value="InterPro"/>
</dbReference>
<evidence type="ECO:0000313" key="8">
    <source>
        <dbReference type="EMBL" id="PWO00008.1"/>
    </source>
</evidence>
<dbReference type="GO" id="GO:0005634">
    <property type="term" value="C:nucleus"/>
    <property type="evidence" value="ECO:0007669"/>
    <property type="project" value="TreeGrafter"/>
</dbReference>
<gene>
    <name evidence="8" type="ORF">FA09DRAFT_328145</name>
</gene>
<keyword evidence="2" id="KW-0677">Repeat</keyword>
<dbReference type="InterPro" id="IPR011989">
    <property type="entry name" value="ARM-like"/>
</dbReference>
<dbReference type="PANTHER" id="PTHR10943:SF1">
    <property type="entry name" value="26S PROTEASOME NON-ATPASE REGULATORY SUBUNIT 2"/>
    <property type="match status" value="1"/>
</dbReference>
<dbReference type="InterPro" id="IPR041433">
    <property type="entry name" value="RPN1_C"/>
</dbReference>
<organism evidence="8 9">
    <name type="scientific">Tilletiopsis washingtonensis</name>
    <dbReference type="NCBI Taxonomy" id="58919"/>
    <lineage>
        <taxon>Eukaryota</taxon>
        <taxon>Fungi</taxon>
        <taxon>Dikarya</taxon>
        <taxon>Basidiomycota</taxon>
        <taxon>Ustilaginomycotina</taxon>
        <taxon>Exobasidiomycetes</taxon>
        <taxon>Entylomatales</taxon>
        <taxon>Entylomatales incertae sedis</taxon>
        <taxon>Tilletiopsis</taxon>
    </lineage>
</organism>
<dbReference type="Pfam" id="PF18051">
    <property type="entry name" value="RPN1_C"/>
    <property type="match status" value="1"/>
</dbReference>
<dbReference type="GO" id="GO:0008540">
    <property type="term" value="C:proteasome regulatory particle, base subcomplex"/>
    <property type="evidence" value="ECO:0007669"/>
    <property type="project" value="UniProtKB-UniRule"/>
</dbReference>
<comment type="function">
    <text evidence="4">Acts as a regulatory subunit of the 26 proteasome which is involved in the ATP-dependent degradation of ubiquitinated proteins.</text>
</comment>
<name>A0A316ZE09_9BASI</name>
<dbReference type="Gene3D" id="1.25.10.10">
    <property type="entry name" value="Leucine-rich Repeat Variant"/>
    <property type="match status" value="1"/>
</dbReference>